<evidence type="ECO:0000313" key="3">
    <source>
        <dbReference type="Proteomes" id="UP000567067"/>
    </source>
</evidence>
<accession>A0A7W3SX75</accession>
<sequence>MITIRQITRDDLKDLSQLYNDLIDKKTNYKKLVEVFETIKSNDNYYILGAFKNSELVGSVMGIICQDIVGECRPFMVIENVIVSNHIRRQGIGKKLMAKIEIIARDRNCYYIIFVSGGQRKEAHAFYEKLGFKDEKVEGYRKHFFED</sequence>
<feature type="domain" description="N-acetyltransferase" evidence="1">
    <location>
        <begin position="2"/>
        <end position="147"/>
    </location>
</feature>
<comment type="caution">
    <text evidence="2">The sequence shown here is derived from an EMBL/GenBank/DDBJ whole genome shotgun (WGS) entry which is preliminary data.</text>
</comment>
<dbReference type="InterPro" id="IPR000182">
    <property type="entry name" value="GNAT_dom"/>
</dbReference>
<dbReference type="PANTHER" id="PTHR13355:SF15">
    <property type="entry name" value="GCN5-RELATED N-ACETYLTRANSFERASE 3, CHLOROPLASTIC"/>
    <property type="match status" value="1"/>
</dbReference>
<name>A0A7W3SX75_9BACL</name>
<keyword evidence="2" id="KW-0808">Transferase</keyword>
<dbReference type="PIRSF" id="PIRSF037663">
    <property type="entry name" value="Acetyltransf_GNAT_prd"/>
    <property type="match status" value="1"/>
</dbReference>
<dbReference type="Gene3D" id="3.40.630.30">
    <property type="match status" value="1"/>
</dbReference>
<dbReference type="GO" id="GO:0008080">
    <property type="term" value="F:N-acetyltransferase activity"/>
    <property type="evidence" value="ECO:0007669"/>
    <property type="project" value="TreeGrafter"/>
</dbReference>
<protein>
    <submittedName>
        <fullName evidence="2">Putative N-acetyltransferase YhbS</fullName>
    </submittedName>
</protein>
<proteinExistence type="predicted"/>
<dbReference type="CDD" id="cd04301">
    <property type="entry name" value="NAT_SF"/>
    <property type="match status" value="1"/>
</dbReference>
<organism evidence="2 3">
    <name type="scientific">Fontibacillus solani</name>
    <dbReference type="NCBI Taxonomy" id="1572857"/>
    <lineage>
        <taxon>Bacteria</taxon>
        <taxon>Bacillati</taxon>
        <taxon>Bacillota</taxon>
        <taxon>Bacilli</taxon>
        <taxon>Bacillales</taxon>
        <taxon>Paenibacillaceae</taxon>
        <taxon>Fontibacillus</taxon>
    </lineage>
</organism>
<dbReference type="InterPro" id="IPR039143">
    <property type="entry name" value="GNPNAT1-like"/>
</dbReference>
<dbReference type="Proteomes" id="UP000567067">
    <property type="component" value="Unassembled WGS sequence"/>
</dbReference>
<dbReference type="InterPro" id="IPR017255">
    <property type="entry name" value="AcTrfase_GNAT_prd"/>
</dbReference>
<dbReference type="EMBL" id="JACJIP010000037">
    <property type="protein sequence ID" value="MBA9087862.1"/>
    <property type="molecule type" value="Genomic_DNA"/>
</dbReference>
<keyword evidence="3" id="KW-1185">Reference proteome</keyword>
<dbReference type="PANTHER" id="PTHR13355">
    <property type="entry name" value="GLUCOSAMINE 6-PHOSPHATE N-ACETYLTRANSFERASE"/>
    <property type="match status" value="1"/>
</dbReference>
<evidence type="ECO:0000259" key="1">
    <source>
        <dbReference type="PROSITE" id="PS51186"/>
    </source>
</evidence>
<reference evidence="2 3" key="1">
    <citation type="submission" date="2020-08" db="EMBL/GenBank/DDBJ databases">
        <title>Genomic Encyclopedia of Type Strains, Phase III (KMG-III): the genomes of soil and plant-associated and newly described type strains.</title>
        <authorList>
            <person name="Whitman W."/>
        </authorList>
    </citation>
    <scope>NUCLEOTIDE SEQUENCE [LARGE SCALE GENOMIC DNA]</scope>
    <source>
        <strain evidence="2 3">CECT 8693</strain>
    </source>
</reference>
<dbReference type="SUPFAM" id="SSF55729">
    <property type="entry name" value="Acyl-CoA N-acyltransferases (Nat)"/>
    <property type="match status" value="1"/>
</dbReference>
<dbReference type="RefSeq" id="WP_182539083.1">
    <property type="nucleotide sequence ID" value="NZ_JACJIP010000037.1"/>
</dbReference>
<gene>
    <name evidence="2" type="ORF">FHR92_004355</name>
</gene>
<evidence type="ECO:0000313" key="2">
    <source>
        <dbReference type="EMBL" id="MBA9087862.1"/>
    </source>
</evidence>
<dbReference type="AlphaFoldDB" id="A0A7W3SX75"/>
<dbReference type="PROSITE" id="PS51186">
    <property type="entry name" value="GNAT"/>
    <property type="match status" value="1"/>
</dbReference>
<dbReference type="InterPro" id="IPR016181">
    <property type="entry name" value="Acyl_CoA_acyltransferase"/>
</dbReference>
<dbReference type="Pfam" id="PF00583">
    <property type="entry name" value="Acetyltransf_1"/>
    <property type="match status" value="1"/>
</dbReference>